<evidence type="ECO:0000259" key="2">
    <source>
        <dbReference type="Pfam" id="PF19327"/>
    </source>
</evidence>
<dbReference type="Proteomes" id="UP000738349">
    <property type="component" value="Unassembled WGS sequence"/>
</dbReference>
<dbReference type="InterPro" id="IPR009163">
    <property type="entry name" value="Ap4A_phos1/2"/>
</dbReference>
<dbReference type="InterPro" id="IPR045759">
    <property type="entry name" value="Ap4A_phos1/2_N"/>
</dbReference>
<reference evidence="3" key="1">
    <citation type="journal article" date="2021" name="Nat. Commun.">
        <title>Genetic determinants of endophytism in the Arabidopsis root mycobiome.</title>
        <authorList>
            <person name="Mesny F."/>
            <person name="Miyauchi S."/>
            <person name="Thiergart T."/>
            <person name="Pickel B."/>
            <person name="Atanasova L."/>
            <person name="Karlsson M."/>
            <person name="Huettel B."/>
            <person name="Barry K.W."/>
            <person name="Haridas S."/>
            <person name="Chen C."/>
            <person name="Bauer D."/>
            <person name="Andreopoulos W."/>
            <person name="Pangilinan J."/>
            <person name="LaButti K."/>
            <person name="Riley R."/>
            <person name="Lipzen A."/>
            <person name="Clum A."/>
            <person name="Drula E."/>
            <person name="Henrissat B."/>
            <person name="Kohler A."/>
            <person name="Grigoriev I.V."/>
            <person name="Martin F.M."/>
            <person name="Hacquard S."/>
        </authorList>
    </citation>
    <scope>NUCLEOTIDE SEQUENCE</scope>
    <source>
        <strain evidence="3">MPI-CAGE-AT-0147</strain>
    </source>
</reference>
<comment type="caution">
    <text evidence="3">The sequence shown here is derived from an EMBL/GenBank/DDBJ whole genome shotgun (WGS) entry which is preliminary data.</text>
</comment>
<dbReference type="Gene3D" id="3.30.428.70">
    <property type="match status" value="1"/>
</dbReference>
<dbReference type="SUPFAM" id="SSF54197">
    <property type="entry name" value="HIT-like"/>
    <property type="match status" value="1"/>
</dbReference>
<dbReference type="AlphaFoldDB" id="A0A9P9JGD7"/>
<dbReference type="EMBL" id="JAGMUV010000002">
    <property type="protein sequence ID" value="KAH7170164.1"/>
    <property type="molecule type" value="Genomic_DNA"/>
</dbReference>
<feature type="domain" description="Ap4A phosphorylase 1/2 N-terminal" evidence="2">
    <location>
        <begin position="10"/>
        <end position="180"/>
    </location>
</feature>
<dbReference type="GO" id="GO:0005524">
    <property type="term" value="F:ATP binding"/>
    <property type="evidence" value="ECO:0007669"/>
    <property type="project" value="InterPro"/>
</dbReference>
<dbReference type="OrthoDB" id="10267950at2759"/>
<dbReference type="Pfam" id="PF19327">
    <property type="entry name" value="Ap4A_phos_N"/>
    <property type="match status" value="1"/>
</dbReference>
<gene>
    <name evidence="3" type="ORF">EDB81DRAFT_774596</name>
</gene>
<evidence type="ECO:0000259" key="1">
    <source>
        <dbReference type="Pfam" id="PF09830"/>
    </source>
</evidence>
<dbReference type="GO" id="GO:0009117">
    <property type="term" value="P:nucleotide metabolic process"/>
    <property type="evidence" value="ECO:0007669"/>
    <property type="project" value="InterPro"/>
</dbReference>
<evidence type="ECO:0000313" key="4">
    <source>
        <dbReference type="Proteomes" id="UP000738349"/>
    </source>
</evidence>
<protein>
    <submittedName>
        <fullName evidence="3">HIT-like domain-containing protein</fullName>
    </submittedName>
</protein>
<feature type="domain" description="ATP adenylyltransferase C-terminal" evidence="1">
    <location>
        <begin position="202"/>
        <end position="328"/>
    </location>
</feature>
<keyword evidence="4" id="KW-1185">Reference proteome</keyword>
<dbReference type="PANTHER" id="PTHR38420:SF3">
    <property type="entry name" value="5',5'''-P-1,P-4-TETRAPHOSPHATE PHOSPHORYLASE 2"/>
    <property type="match status" value="1"/>
</dbReference>
<sequence>MARLKVSSGLPDLVKSTFARARSEGDLQYYPTQATIIQVNSIPFQLRFSPALANKPKPPPKDQTKPLKPFDPFANPAAALHVTDLSPSHYLVLNKFAVVPEHFILATTEFKPQTHVLEEDDLEATIACIQAYEAAENTEKESGLDNEENKDGLFAFFNCGDHSGASQAHRHIQLLPVARMRDGLPADGHWTVLADSLLTRPAPFTTFAEKIVLGTSAKDLHAAYLRLYRQACQAVATYSGSTRTDEEAPCEGETRISYNMAMTKDTLVICPRLAEGSRIVGKDGQELGTLSLNGTVLAGTALVKSEVEWEALKNDPEGLLQVLSSIGLTDRCAMGNSIRL</sequence>
<proteinExistence type="predicted"/>
<organism evidence="3 4">
    <name type="scientific">Dactylonectria macrodidyma</name>
    <dbReference type="NCBI Taxonomy" id="307937"/>
    <lineage>
        <taxon>Eukaryota</taxon>
        <taxon>Fungi</taxon>
        <taxon>Dikarya</taxon>
        <taxon>Ascomycota</taxon>
        <taxon>Pezizomycotina</taxon>
        <taxon>Sordariomycetes</taxon>
        <taxon>Hypocreomycetidae</taxon>
        <taxon>Hypocreales</taxon>
        <taxon>Nectriaceae</taxon>
        <taxon>Dactylonectria</taxon>
    </lineage>
</organism>
<dbReference type="InterPro" id="IPR036265">
    <property type="entry name" value="HIT-like_sf"/>
</dbReference>
<dbReference type="InterPro" id="IPR019200">
    <property type="entry name" value="ATP_adenylylTrfase_C"/>
</dbReference>
<accession>A0A9P9JGD7</accession>
<name>A0A9P9JGD7_9HYPO</name>
<dbReference type="Pfam" id="PF09830">
    <property type="entry name" value="ATP_transf"/>
    <property type="match status" value="1"/>
</dbReference>
<dbReference type="GO" id="GO:0003877">
    <property type="term" value="F:ATP:ADP adenylyltransferase activity"/>
    <property type="evidence" value="ECO:0007669"/>
    <property type="project" value="InterPro"/>
</dbReference>
<dbReference type="PANTHER" id="PTHR38420">
    <property type="entry name" value="AP-4-A PHOSPHORYLASE II"/>
    <property type="match status" value="1"/>
</dbReference>
<dbReference type="InterPro" id="IPR043171">
    <property type="entry name" value="Ap4A_phos1/2-like"/>
</dbReference>
<evidence type="ECO:0000313" key="3">
    <source>
        <dbReference type="EMBL" id="KAH7170164.1"/>
    </source>
</evidence>